<organism evidence="11 12">
    <name type="scientific">Cellulomonas gilvus (strain ATCC 13127 / NRRL B-14078)</name>
    <name type="common">Cellvibrio gilvus</name>
    <dbReference type="NCBI Taxonomy" id="593907"/>
    <lineage>
        <taxon>Bacteria</taxon>
        <taxon>Bacillati</taxon>
        <taxon>Actinomycetota</taxon>
        <taxon>Actinomycetes</taxon>
        <taxon>Micrococcales</taxon>
        <taxon>Cellulomonadaceae</taxon>
        <taxon>Cellulomonas</taxon>
    </lineage>
</organism>
<feature type="transmembrane region" description="Helical" evidence="8">
    <location>
        <begin position="357"/>
        <end position="377"/>
    </location>
</feature>
<evidence type="ECO:0000313" key="12">
    <source>
        <dbReference type="Proteomes" id="UP000000485"/>
    </source>
</evidence>
<evidence type="ECO:0000256" key="7">
    <source>
        <dbReference type="ARBA" id="ARBA00038076"/>
    </source>
</evidence>
<sequence>MTTDTVRRPRATHQANPTRAVPLGRRFLFADRRRAALTVLGVAASLLLVLLLDGIFAGAVDRVTYYIRTSPADVFVAQSGVRTMHMSASALPADTPDRVADVPGVAWAAPIAFASGTIAGPRGRELSYLIGYDTGTGRGGPARLVDGRAPGAGEAVMDEQASDRLGVGVGDLLTAMGASLRVVGLSTGGSSITNTTVFVDLAEFRRIRGDRVSYVLAGLDAGVDASAGAHRIGATVGGVTVQTRQQFADSEARVVRDMSADLLRLMSTIGLVIALAVIALGLMSATLNRLRDFAVLKALGGRTPHLAAVVTFQVVLTVVLASVVASAAALAVAWLVLLAEPSVEISVTASAVTQTTARALVVGMLGGLWPLRRIAVLDAASAFRRSR</sequence>
<feature type="domain" description="MacB-like periplasmic core" evidence="10">
    <location>
        <begin position="36"/>
        <end position="232"/>
    </location>
</feature>
<feature type="transmembrane region" description="Helical" evidence="8">
    <location>
        <begin position="306"/>
        <end position="337"/>
    </location>
</feature>
<dbReference type="KEGG" id="cga:Celgi_0133"/>
<dbReference type="STRING" id="593907.Celgi_0133"/>
<feature type="transmembrane region" description="Helical" evidence="8">
    <location>
        <begin position="262"/>
        <end position="285"/>
    </location>
</feature>
<comment type="similarity">
    <text evidence="7">Belongs to the ABC-4 integral membrane protein family.</text>
</comment>
<feature type="domain" description="ABC3 transporter permease C-terminal" evidence="9">
    <location>
        <begin position="265"/>
        <end position="375"/>
    </location>
</feature>
<dbReference type="Pfam" id="PF02687">
    <property type="entry name" value="FtsX"/>
    <property type="match status" value="1"/>
</dbReference>
<evidence type="ECO:0000313" key="11">
    <source>
        <dbReference type="EMBL" id="AEI10663.1"/>
    </source>
</evidence>
<keyword evidence="4 8" id="KW-0812">Transmembrane</keyword>
<keyword evidence="6 8" id="KW-0472">Membrane</keyword>
<evidence type="ECO:0000259" key="9">
    <source>
        <dbReference type="Pfam" id="PF02687"/>
    </source>
</evidence>
<dbReference type="EMBL" id="CP002665">
    <property type="protein sequence ID" value="AEI10663.1"/>
    <property type="molecule type" value="Genomic_DNA"/>
</dbReference>
<evidence type="ECO:0000256" key="8">
    <source>
        <dbReference type="SAM" id="Phobius"/>
    </source>
</evidence>
<proteinExistence type="inferred from homology"/>
<keyword evidence="2" id="KW-0813">Transport</keyword>
<reference evidence="12" key="1">
    <citation type="submission" date="2011-04" db="EMBL/GenBank/DDBJ databases">
        <title>Complete sequence of Cellvibrio gilvus ATCC 13127.</title>
        <authorList>
            <person name="Lucas S."/>
            <person name="Han J."/>
            <person name="Lapidus A."/>
            <person name="Cheng J.-F."/>
            <person name="Goodwin L."/>
            <person name="Pitluck S."/>
            <person name="Peters L."/>
            <person name="Munk A."/>
            <person name="Detter J.C."/>
            <person name="Han C."/>
            <person name="Tapia R."/>
            <person name="Land M."/>
            <person name="Hauser L."/>
            <person name="Kyrpides N."/>
            <person name="Ivanova N."/>
            <person name="Ovchinnikova G."/>
            <person name="Pagani I."/>
            <person name="Mead D."/>
            <person name="Brumm P."/>
            <person name="Woyke T."/>
        </authorList>
    </citation>
    <scope>NUCLEOTIDE SEQUENCE [LARGE SCALE GENOMIC DNA]</scope>
    <source>
        <strain evidence="12">ATCC 13127 / NRRL B-14078</strain>
    </source>
</reference>
<evidence type="ECO:0000256" key="6">
    <source>
        <dbReference type="ARBA" id="ARBA00023136"/>
    </source>
</evidence>
<dbReference type="InterPro" id="IPR051125">
    <property type="entry name" value="ABC-4/HrtB_transporter"/>
</dbReference>
<gene>
    <name evidence="11" type="ordered locus">Celgi_0133</name>
</gene>
<name>F8A2U6_CELGA</name>
<evidence type="ECO:0008006" key="13">
    <source>
        <dbReference type="Google" id="ProtNLM"/>
    </source>
</evidence>
<feature type="transmembrane region" description="Helical" evidence="8">
    <location>
        <begin position="35"/>
        <end position="60"/>
    </location>
</feature>
<comment type="subcellular location">
    <subcellularLocation>
        <location evidence="1">Cell membrane</location>
        <topology evidence="1">Multi-pass membrane protein</topology>
    </subcellularLocation>
</comment>
<evidence type="ECO:0000256" key="2">
    <source>
        <dbReference type="ARBA" id="ARBA00022448"/>
    </source>
</evidence>
<accession>F8A2U6</accession>
<dbReference type="InterPro" id="IPR025857">
    <property type="entry name" value="MacB_PCD"/>
</dbReference>
<dbReference type="PANTHER" id="PTHR43738">
    <property type="entry name" value="ABC TRANSPORTER, MEMBRANE PROTEIN"/>
    <property type="match status" value="1"/>
</dbReference>
<keyword evidence="12" id="KW-1185">Reference proteome</keyword>
<dbReference type="InterPro" id="IPR003838">
    <property type="entry name" value="ABC3_permease_C"/>
</dbReference>
<dbReference type="RefSeq" id="WP_013882193.1">
    <property type="nucleotide sequence ID" value="NC_015671.1"/>
</dbReference>
<dbReference type="Pfam" id="PF12704">
    <property type="entry name" value="MacB_PCD"/>
    <property type="match status" value="1"/>
</dbReference>
<evidence type="ECO:0000256" key="3">
    <source>
        <dbReference type="ARBA" id="ARBA00022475"/>
    </source>
</evidence>
<dbReference type="PANTHER" id="PTHR43738:SF1">
    <property type="entry name" value="HEMIN TRANSPORT SYSTEM PERMEASE PROTEIN HRTB-RELATED"/>
    <property type="match status" value="1"/>
</dbReference>
<evidence type="ECO:0000256" key="4">
    <source>
        <dbReference type="ARBA" id="ARBA00022692"/>
    </source>
</evidence>
<dbReference type="eggNOG" id="COG0577">
    <property type="taxonomic scope" value="Bacteria"/>
</dbReference>
<keyword evidence="5 8" id="KW-1133">Transmembrane helix</keyword>
<dbReference type="AlphaFoldDB" id="F8A2U6"/>
<protein>
    <recommendedName>
        <fullName evidence="13">ABC3 transporter permease protein domain-containing protein</fullName>
    </recommendedName>
</protein>
<dbReference type="OrthoDB" id="9780560at2"/>
<keyword evidence="3" id="KW-1003">Cell membrane</keyword>
<evidence type="ECO:0000256" key="1">
    <source>
        <dbReference type="ARBA" id="ARBA00004651"/>
    </source>
</evidence>
<evidence type="ECO:0000256" key="5">
    <source>
        <dbReference type="ARBA" id="ARBA00022989"/>
    </source>
</evidence>
<dbReference type="GO" id="GO:0005886">
    <property type="term" value="C:plasma membrane"/>
    <property type="evidence" value="ECO:0007669"/>
    <property type="project" value="UniProtKB-SubCell"/>
</dbReference>
<evidence type="ECO:0000259" key="10">
    <source>
        <dbReference type="Pfam" id="PF12704"/>
    </source>
</evidence>
<dbReference type="Proteomes" id="UP000000485">
    <property type="component" value="Chromosome"/>
</dbReference>
<dbReference type="HOGENOM" id="CLU_000604_8_9_11"/>